<dbReference type="PROSITE" id="PS50943">
    <property type="entry name" value="HTH_CROC1"/>
    <property type="match status" value="1"/>
</dbReference>
<dbReference type="InterPro" id="IPR001387">
    <property type="entry name" value="Cro/C1-type_HTH"/>
</dbReference>
<accession>A0A0D7X5R9</accession>
<evidence type="ECO:0000313" key="3">
    <source>
        <dbReference type="Proteomes" id="UP000032534"/>
    </source>
</evidence>
<protein>
    <submittedName>
        <fullName evidence="2">DNA-binding protein</fullName>
    </submittedName>
</protein>
<dbReference type="Gene3D" id="1.10.260.40">
    <property type="entry name" value="lambda repressor-like DNA-binding domains"/>
    <property type="match status" value="1"/>
</dbReference>
<dbReference type="OrthoDB" id="2186666at2"/>
<dbReference type="Proteomes" id="UP000032534">
    <property type="component" value="Unassembled WGS sequence"/>
</dbReference>
<proteinExistence type="predicted"/>
<dbReference type="AlphaFoldDB" id="A0A0D7X5R9"/>
<evidence type="ECO:0000259" key="1">
    <source>
        <dbReference type="PROSITE" id="PS50943"/>
    </source>
</evidence>
<keyword evidence="2" id="KW-0238">DNA-binding</keyword>
<dbReference type="InterPro" id="IPR010982">
    <property type="entry name" value="Lambda_DNA-bd_dom_sf"/>
</dbReference>
<dbReference type="Pfam" id="PF01381">
    <property type="entry name" value="HTH_3"/>
    <property type="match status" value="1"/>
</dbReference>
<evidence type="ECO:0000313" key="2">
    <source>
        <dbReference type="EMBL" id="KJD46348.1"/>
    </source>
</evidence>
<feature type="domain" description="HTH cro/C1-type" evidence="1">
    <location>
        <begin position="7"/>
        <end position="63"/>
    </location>
</feature>
<reference evidence="2 3" key="1">
    <citation type="submission" date="2014-11" db="EMBL/GenBank/DDBJ databases">
        <title>Draft Genome Sequences of Paenibacillus polymyxa NRRL B-30509 and Paenibacillus terrae NRRL B-30644, Strains from a Poultry Environment that Produce Tridecaptin A and Paenicidins.</title>
        <authorList>
            <person name="van Belkum M.J."/>
            <person name="Lohans C.T."/>
            <person name="Vederas J.C."/>
        </authorList>
    </citation>
    <scope>NUCLEOTIDE SEQUENCE [LARGE SCALE GENOMIC DNA]</scope>
    <source>
        <strain evidence="2 3">NRRL B-30644</strain>
    </source>
</reference>
<dbReference type="SUPFAM" id="SSF47413">
    <property type="entry name" value="lambda repressor-like DNA-binding domains"/>
    <property type="match status" value="1"/>
</dbReference>
<sequence length="70" mass="8018">MKLVIKLKDVMKERGITQLQLAKMANVRQAAISELCRNAREEVNLAMLTRIAIALEIKDISELMQFDETE</sequence>
<dbReference type="CDD" id="cd00093">
    <property type="entry name" value="HTH_XRE"/>
    <property type="match status" value="1"/>
</dbReference>
<name>A0A0D7X5R9_9BACL</name>
<dbReference type="EMBL" id="JTHP01000009">
    <property type="protein sequence ID" value="KJD46348.1"/>
    <property type="molecule type" value="Genomic_DNA"/>
</dbReference>
<dbReference type="SMART" id="SM00530">
    <property type="entry name" value="HTH_XRE"/>
    <property type="match status" value="1"/>
</dbReference>
<dbReference type="PATRIC" id="fig|159743.3.peg.1591"/>
<dbReference type="RefSeq" id="WP_044645492.1">
    <property type="nucleotide sequence ID" value="NZ_JTHP01000009.1"/>
</dbReference>
<gene>
    <name evidence="2" type="ORF">QD47_07255</name>
</gene>
<keyword evidence="3" id="KW-1185">Reference proteome</keyword>
<organism evidence="2 3">
    <name type="scientific">Paenibacillus terrae</name>
    <dbReference type="NCBI Taxonomy" id="159743"/>
    <lineage>
        <taxon>Bacteria</taxon>
        <taxon>Bacillati</taxon>
        <taxon>Bacillota</taxon>
        <taxon>Bacilli</taxon>
        <taxon>Bacillales</taxon>
        <taxon>Paenibacillaceae</taxon>
        <taxon>Paenibacillus</taxon>
    </lineage>
</organism>
<dbReference type="GO" id="GO:0003677">
    <property type="term" value="F:DNA binding"/>
    <property type="evidence" value="ECO:0007669"/>
    <property type="project" value="UniProtKB-KW"/>
</dbReference>
<comment type="caution">
    <text evidence="2">The sequence shown here is derived from an EMBL/GenBank/DDBJ whole genome shotgun (WGS) entry which is preliminary data.</text>
</comment>